<dbReference type="Proteomes" id="UP001151699">
    <property type="component" value="Chromosome X"/>
</dbReference>
<reference evidence="1" key="1">
    <citation type="submission" date="2022-07" db="EMBL/GenBank/DDBJ databases">
        <authorList>
            <person name="Trinca V."/>
            <person name="Uliana J.V.C."/>
            <person name="Torres T.T."/>
            <person name="Ward R.J."/>
            <person name="Monesi N."/>
        </authorList>
    </citation>
    <scope>NUCLEOTIDE SEQUENCE</scope>
    <source>
        <strain evidence="1">HSMRA1968</strain>
        <tissue evidence="1">Whole embryos</tissue>
    </source>
</reference>
<dbReference type="InterPro" id="IPR037695">
    <property type="entry name" value="IQUB"/>
</dbReference>
<dbReference type="GO" id="GO:0031514">
    <property type="term" value="C:motile cilium"/>
    <property type="evidence" value="ECO:0007669"/>
    <property type="project" value="TreeGrafter"/>
</dbReference>
<gene>
    <name evidence="1" type="primary">IQUB</name>
    <name evidence="1" type="ORF">Bhyg_11363</name>
</gene>
<dbReference type="GO" id="GO:0030317">
    <property type="term" value="P:flagellated sperm motility"/>
    <property type="evidence" value="ECO:0007669"/>
    <property type="project" value="TreeGrafter"/>
</dbReference>
<evidence type="ECO:0000313" key="2">
    <source>
        <dbReference type="Proteomes" id="UP001151699"/>
    </source>
</evidence>
<dbReference type="AlphaFoldDB" id="A0A9Q0RZV6"/>
<dbReference type="GO" id="GO:0001669">
    <property type="term" value="C:acrosomal vesicle"/>
    <property type="evidence" value="ECO:0007669"/>
    <property type="project" value="TreeGrafter"/>
</dbReference>
<dbReference type="OrthoDB" id="10265862at2759"/>
<dbReference type="PANTHER" id="PTHR21074:SF0">
    <property type="entry name" value="IQ AND UBIQUITIN-LIKE DOMAIN-CONTAINING PROTEIN"/>
    <property type="match status" value="1"/>
</dbReference>
<feature type="non-terminal residue" evidence="1">
    <location>
        <position position="440"/>
    </location>
</feature>
<keyword evidence="2" id="KW-1185">Reference proteome</keyword>
<sequence length="440" mass="51384">MEKIPEIVTPPSDISIDVQESAPSISNNSLVIYEKVTVKFQLNDLHTVAQVYSNQSSIEAVKKDIGEKFQVKPEYLSIRQGSFRVPNSWRLFEVESNRFGIVEFQLSLNRLAKEFNENVDNPSERIHLDADVYYSHYHLPHFLSVCIPSDDCEEANSKRVIVEIISKPIVKPYVGGFISKKKEYHDAFTQTGPVFEAIKWDGVVSRECQAGQTDQSLMTKLDEGTQMFGEATETIFVEKRTNSFIAPRKFESVDELFETKINKVKIIQRNARRYLLKKFVKKFAAEWRERCQRQPEIDRIRSENILDRFRRECTVNTFPKTKEDFNLLYTQIQRWKEAEIKRINQLYVGGHRIAELHVILDKEIQLFNGIERLRTKLRKHNAEVQTGKMLDQMGTPTKWILSRERAILATNVDEESLDSLRQRQLALLIQFMQSKKFKLD</sequence>
<dbReference type="EMBL" id="WJQU01000003">
    <property type="protein sequence ID" value="KAJ6638626.1"/>
    <property type="molecule type" value="Genomic_DNA"/>
</dbReference>
<dbReference type="GO" id="GO:0060271">
    <property type="term" value="P:cilium assembly"/>
    <property type="evidence" value="ECO:0007669"/>
    <property type="project" value="TreeGrafter"/>
</dbReference>
<proteinExistence type="predicted"/>
<name>A0A9Q0RZV6_9DIPT</name>
<evidence type="ECO:0000313" key="1">
    <source>
        <dbReference type="EMBL" id="KAJ6638626.1"/>
    </source>
</evidence>
<accession>A0A9Q0RZV6</accession>
<protein>
    <submittedName>
        <fullName evidence="1">IQ and ubiquitin-like domain-containing protein</fullName>
    </submittedName>
</protein>
<organism evidence="1 2">
    <name type="scientific">Pseudolycoriella hygida</name>
    <dbReference type="NCBI Taxonomy" id="35572"/>
    <lineage>
        <taxon>Eukaryota</taxon>
        <taxon>Metazoa</taxon>
        <taxon>Ecdysozoa</taxon>
        <taxon>Arthropoda</taxon>
        <taxon>Hexapoda</taxon>
        <taxon>Insecta</taxon>
        <taxon>Pterygota</taxon>
        <taxon>Neoptera</taxon>
        <taxon>Endopterygota</taxon>
        <taxon>Diptera</taxon>
        <taxon>Nematocera</taxon>
        <taxon>Sciaroidea</taxon>
        <taxon>Sciaridae</taxon>
        <taxon>Pseudolycoriella</taxon>
    </lineage>
</organism>
<dbReference type="PANTHER" id="PTHR21074">
    <property type="entry name" value="IQ AND UBIQUITIN-LIKE DOMAIN-CONTAINING PROTEIN"/>
    <property type="match status" value="1"/>
</dbReference>
<comment type="caution">
    <text evidence="1">The sequence shown here is derived from an EMBL/GenBank/DDBJ whole genome shotgun (WGS) entry which is preliminary data.</text>
</comment>